<dbReference type="PANTHER" id="PTHR22930">
    <property type="match status" value="1"/>
</dbReference>
<dbReference type="Pfam" id="PF13359">
    <property type="entry name" value="DDE_Tnp_4"/>
    <property type="match status" value="1"/>
</dbReference>
<dbReference type="InterPro" id="IPR045249">
    <property type="entry name" value="HARBI1-like"/>
</dbReference>
<evidence type="ECO:0000256" key="4">
    <source>
        <dbReference type="ARBA" id="ARBA00022722"/>
    </source>
</evidence>
<evidence type="ECO:0000313" key="10">
    <source>
        <dbReference type="Proteomes" id="UP000242188"/>
    </source>
</evidence>
<proteinExistence type="inferred from homology"/>
<comment type="subcellular location">
    <subcellularLocation>
        <location evidence="2">Nucleus</location>
    </subcellularLocation>
</comment>
<dbReference type="AlphaFoldDB" id="A0A210QVM3"/>
<dbReference type="EMBL" id="NEDP02001616">
    <property type="protein sequence ID" value="OWF52818.1"/>
    <property type="molecule type" value="Genomic_DNA"/>
</dbReference>
<dbReference type="GO" id="GO:0016787">
    <property type="term" value="F:hydrolase activity"/>
    <property type="evidence" value="ECO:0007669"/>
    <property type="project" value="UniProtKB-KW"/>
</dbReference>
<dbReference type="InterPro" id="IPR027806">
    <property type="entry name" value="HARBI1_dom"/>
</dbReference>
<keyword evidence="6" id="KW-0378">Hydrolase</keyword>
<evidence type="ECO:0000256" key="2">
    <source>
        <dbReference type="ARBA" id="ARBA00004123"/>
    </source>
</evidence>
<dbReference type="PANTHER" id="PTHR22930:SF85">
    <property type="entry name" value="GH03217P-RELATED"/>
    <property type="match status" value="1"/>
</dbReference>
<accession>A0A210QVM3</accession>
<dbReference type="OrthoDB" id="5983017at2759"/>
<evidence type="ECO:0000256" key="7">
    <source>
        <dbReference type="ARBA" id="ARBA00023242"/>
    </source>
</evidence>
<name>A0A210QVM3_MIZYE</name>
<evidence type="ECO:0000256" key="5">
    <source>
        <dbReference type="ARBA" id="ARBA00022723"/>
    </source>
</evidence>
<feature type="domain" description="DDE Tnp4" evidence="8">
    <location>
        <begin position="3"/>
        <end position="116"/>
    </location>
</feature>
<keyword evidence="7" id="KW-0539">Nucleus</keyword>
<organism evidence="9 10">
    <name type="scientific">Mizuhopecten yessoensis</name>
    <name type="common">Japanese scallop</name>
    <name type="synonym">Patinopecten yessoensis</name>
    <dbReference type="NCBI Taxonomy" id="6573"/>
    <lineage>
        <taxon>Eukaryota</taxon>
        <taxon>Metazoa</taxon>
        <taxon>Spiralia</taxon>
        <taxon>Lophotrochozoa</taxon>
        <taxon>Mollusca</taxon>
        <taxon>Bivalvia</taxon>
        <taxon>Autobranchia</taxon>
        <taxon>Pteriomorphia</taxon>
        <taxon>Pectinida</taxon>
        <taxon>Pectinoidea</taxon>
        <taxon>Pectinidae</taxon>
        <taxon>Mizuhopecten</taxon>
    </lineage>
</organism>
<gene>
    <name evidence="9" type="ORF">KP79_PYT15067</name>
</gene>
<dbReference type="GO" id="GO:0005634">
    <property type="term" value="C:nucleus"/>
    <property type="evidence" value="ECO:0007669"/>
    <property type="project" value="UniProtKB-SubCell"/>
</dbReference>
<dbReference type="Proteomes" id="UP000242188">
    <property type="component" value="Unassembled WGS sequence"/>
</dbReference>
<keyword evidence="4" id="KW-0540">Nuclease</keyword>
<comment type="caution">
    <text evidence="9">The sequence shown here is derived from an EMBL/GenBank/DDBJ whole genome shotgun (WGS) entry which is preliminary data.</text>
</comment>
<comment type="similarity">
    <text evidence="3">Belongs to the HARBI1 family.</text>
</comment>
<dbReference type="GO" id="GO:0004518">
    <property type="term" value="F:nuclease activity"/>
    <property type="evidence" value="ECO:0007669"/>
    <property type="project" value="UniProtKB-KW"/>
</dbReference>
<dbReference type="GO" id="GO:0046872">
    <property type="term" value="F:metal ion binding"/>
    <property type="evidence" value="ECO:0007669"/>
    <property type="project" value="UniProtKB-KW"/>
</dbReference>
<keyword evidence="10" id="KW-1185">Reference proteome</keyword>
<reference evidence="9 10" key="1">
    <citation type="journal article" date="2017" name="Nat. Ecol. Evol.">
        <title>Scallop genome provides insights into evolution of bilaterian karyotype and development.</title>
        <authorList>
            <person name="Wang S."/>
            <person name="Zhang J."/>
            <person name="Jiao W."/>
            <person name="Li J."/>
            <person name="Xun X."/>
            <person name="Sun Y."/>
            <person name="Guo X."/>
            <person name="Huan P."/>
            <person name="Dong B."/>
            <person name="Zhang L."/>
            <person name="Hu X."/>
            <person name="Sun X."/>
            <person name="Wang J."/>
            <person name="Zhao C."/>
            <person name="Wang Y."/>
            <person name="Wang D."/>
            <person name="Huang X."/>
            <person name="Wang R."/>
            <person name="Lv J."/>
            <person name="Li Y."/>
            <person name="Zhang Z."/>
            <person name="Liu B."/>
            <person name="Lu W."/>
            <person name="Hui Y."/>
            <person name="Liang J."/>
            <person name="Zhou Z."/>
            <person name="Hou R."/>
            <person name="Li X."/>
            <person name="Liu Y."/>
            <person name="Li H."/>
            <person name="Ning X."/>
            <person name="Lin Y."/>
            <person name="Zhao L."/>
            <person name="Xing Q."/>
            <person name="Dou J."/>
            <person name="Li Y."/>
            <person name="Mao J."/>
            <person name="Guo H."/>
            <person name="Dou H."/>
            <person name="Li T."/>
            <person name="Mu C."/>
            <person name="Jiang W."/>
            <person name="Fu Q."/>
            <person name="Fu X."/>
            <person name="Miao Y."/>
            <person name="Liu J."/>
            <person name="Yu Q."/>
            <person name="Li R."/>
            <person name="Liao H."/>
            <person name="Li X."/>
            <person name="Kong Y."/>
            <person name="Jiang Z."/>
            <person name="Chourrout D."/>
            <person name="Li R."/>
            <person name="Bao Z."/>
        </authorList>
    </citation>
    <scope>NUCLEOTIDE SEQUENCE [LARGE SCALE GENOMIC DNA]</scope>
    <source>
        <strain evidence="9 10">PY_sf001</strain>
    </source>
</reference>
<protein>
    <submittedName>
        <fullName evidence="9">Nuclease HARBI1</fullName>
    </submittedName>
</protein>
<dbReference type="STRING" id="6573.A0A210QVM3"/>
<comment type="cofactor">
    <cofactor evidence="1">
        <name>a divalent metal cation</name>
        <dbReference type="ChEBI" id="CHEBI:60240"/>
    </cofactor>
</comment>
<sequence>MGFTDVYVGWPGSVHDARIYTNSSVCLKASELFPTQSHLIGDGAYPLSKTMMTPYRDNGHLSPKQRNYNRKHASTRVVVERANGLLKIKWRRLHHLEMINVDSMCRVICASCVLHNFVLAEDGADKLPEPEVEEDGDDETQAI</sequence>
<evidence type="ECO:0000259" key="8">
    <source>
        <dbReference type="Pfam" id="PF13359"/>
    </source>
</evidence>
<evidence type="ECO:0000256" key="6">
    <source>
        <dbReference type="ARBA" id="ARBA00022801"/>
    </source>
</evidence>
<evidence type="ECO:0000313" key="9">
    <source>
        <dbReference type="EMBL" id="OWF52818.1"/>
    </source>
</evidence>
<evidence type="ECO:0000256" key="3">
    <source>
        <dbReference type="ARBA" id="ARBA00006958"/>
    </source>
</evidence>
<keyword evidence="5" id="KW-0479">Metal-binding</keyword>
<evidence type="ECO:0000256" key="1">
    <source>
        <dbReference type="ARBA" id="ARBA00001968"/>
    </source>
</evidence>